<sequence length="147" mass="16409">MSVTLTLALFLAIGIPLAATLPRKMITPLPVNVLIPMYFKPELGSWDRLHDAAIRYPETTFTVVINPENGPGSTVWPTAEYIDAIESLSKYENIRILGYIDTDGGKRDNATIRQEIAVYVGWHNISKSLTLSGIYFDRTPYKNQGHA</sequence>
<protein>
    <submittedName>
        <fullName evidence="2">Spherulin 4 cell surface protein</fullName>
    </submittedName>
</protein>
<reference evidence="3" key="3">
    <citation type="journal article" date="2022" name="bioRxiv">
        <title>A global pangenome for the wheat fungal pathogen Pyrenophora tritici-repentis and prediction of effector protein structural homology.</title>
        <authorList>
            <person name="Moolhuijzen P."/>
            <person name="See P.T."/>
            <person name="Shi G."/>
            <person name="Powell H.R."/>
            <person name="Cockram J."/>
            <person name="Jorgensen L.N."/>
            <person name="Benslimane H."/>
            <person name="Strelkov S.E."/>
            <person name="Turner J."/>
            <person name="Liu Z."/>
            <person name="Moffat C.S."/>
        </authorList>
    </citation>
    <scope>NUCLEOTIDE SEQUENCE</scope>
    <source>
        <strain evidence="3">86-124</strain>
    </source>
</reference>
<dbReference type="Proteomes" id="UP000249757">
    <property type="component" value="Unassembled WGS sequence"/>
</dbReference>
<dbReference type="PANTHER" id="PTHR35040">
    <property type="match status" value="1"/>
</dbReference>
<reference evidence="2 4" key="1">
    <citation type="journal article" date="2018" name="BMC Genomics">
        <title>Comparative genomics of the wheat fungal pathogen Pyrenophora tritici-repentis reveals chromosomal variations and genome plasticity.</title>
        <authorList>
            <person name="Moolhuijzen P."/>
            <person name="See P.T."/>
            <person name="Hane J.K."/>
            <person name="Shi G."/>
            <person name="Liu Z."/>
            <person name="Oliver R.P."/>
            <person name="Moffat C.S."/>
        </authorList>
    </citation>
    <scope>NUCLEOTIDE SEQUENCE [LARGE SCALE GENOMIC DNA]</scope>
    <source>
        <strain evidence="2">M4</strain>
    </source>
</reference>
<keyword evidence="5" id="KW-1185">Reference proteome</keyword>
<evidence type="ECO:0000313" key="3">
    <source>
        <dbReference type="EMBL" id="KAI1515093.1"/>
    </source>
</evidence>
<dbReference type="InterPro" id="IPR021986">
    <property type="entry name" value="Spherulin4"/>
</dbReference>
<dbReference type="EMBL" id="NRDI02000007">
    <property type="protein sequence ID" value="KAI1515093.1"/>
    <property type="molecule type" value="Genomic_DNA"/>
</dbReference>
<accession>A0A2W1GHQ3</accession>
<dbReference type="Proteomes" id="UP000245464">
    <property type="component" value="Chromosome 2"/>
</dbReference>
<feature type="signal peptide" evidence="1">
    <location>
        <begin position="1"/>
        <end position="20"/>
    </location>
</feature>
<evidence type="ECO:0000313" key="5">
    <source>
        <dbReference type="Proteomes" id="UP000249757"/>
    </source>
</evidence>
<comment type="caution">
    <text evidence="2">The sequence shown here is derived from an EMBL/GenBank/DDBJ whole genome shotgun (WGS) entry which is preliminary data.</text>
</comment>
<dbReference type="Pfam" id="PF12138">
    <property type="entry name" value="Spherulin4"/>
    <property type="match status" value="1"/>
</dbReference>
<dbReference type="AlphaFoldDB" id="A0A2W1GHQ3"/>
<dbReference type="OrthoDB" id="5342184at2759"/>
<feature type="chain" id="PRO_5042701219" evidence="1">
    <location>
        <begin position="21"/>
        <end position="147"/>
    </location>
</feature>
<evidence type="ECO:0000313" key="2">
    <source>
        <dbReference type="EMBL" id="KAF7575161.1"/>
    </source>
</evidence>
<gene>
    <name evidence="3" type="ORF">Ptr86124_006416</name>
    <name evidence="2" type="ORF">PtrM4_067850</name>
</gene>
<keyword evidence="1" id="KW-0732">Signal</keyword>
<dbReference type="EMBL" id="NQIK02000002">
    <property type="protein sequence ID" value="KAF7575161.1"/>
    <property type="molecule type" value="Genomic_DNA"/>
</dbReference>
<reference evidence="5" key="4">
    <citation type="journal article" date="2022" name="Microb. Genom.">
        <title>A global pangenome for the wheat fungal pathogen Pyrenophora tritici-repentis and prediction of effector protein structural homology.</title>
        <authorList>
            <person name="Moolhuijzen P.M."/>
            <person name="See P.T."/>
            <person name="Shi G."/>
            <person name="Powell H.R."/>
            <person name="Cockram J."/>
            <person name="Jorgensen L.N."/>
            <person name="Benslimane H."/>
            <person name="Strelkov S.E."/>
            <person name="Turner J."/>
            <person name="Liu Z."/>
            <person name="Moffat C.S."/>
        </authorList>
    </citation>
    <scope>NUCLEOTIDE SEQUENCE [LARGE SCALE GENOMIC DNA]</scope>
</reference>
<name>A0A2W1GHQ3_9PLEO</name>
<reference evidence="3" key="2">
    <citation type="submission" date="2021-05" db="EMBL/GenBank/DDBJ databases">
        <authorList>
            <person name="Moolhuijzen P.M."/>
            <person name="Moffat C.S."/>
        </authorList>
    </citation>
    <scope>NUCLEOTIDE SEQUENCE</scope>
    <source>
        <strain evidence="3">86-124</strain>
    </source>
</reference>
<organism evidence="2 4">
    <name type="scientific">Pyrenophora tritici-repentis</name>
    <dbReference type="NCBI Taxonomy" id="45151"/>
    <lineage>
        <taxon>Eukaryota</taxon>
        <taxon>Fungi</taxon>
        <taxon>Dikarya</taxon>
        <taxon>Ascomycota</taxon>
        <taxon>Pezizomycotina</taxon>
        <taxon>Dothideomycetes</taxon>
        <taxon>Pleosporomycetidae</taxon>
        <taxon>Pleosporales</taxon>
        <taxon>Pleosporineae</taxon>
        <taxon>Pleosporaceae</taxon>
        <taxon>Pyrenophora</taxon>
    </lineage>
</organism>
<evidence type="ECO:0000256" key="1">
    <source>
        <dbReference type="SAM" id="SignalP"/>
    </source>
</evidence>
<evidence type="ECO:0000313" key="4">
    <source>
        <dbReference type="Proteomes" id="UP000245464"/>
    </source>
</evidence>
<dbReference type="PANTHER" id="PTHR35040:SF7">
    <property type="entry name" value="FIBRONECTIN TYPE-III DOMAIN-CONTAINING PROTEIN-RELATED"/>
    <property type="match status" value="1"/>
</dbReference>
<proteinExistence type="predicted"/>